<dbReference type="Proteomes" id="UP000288805">
    <property type="component" value="Unassembled WGS sequence"/>
</dbReference>
<accession>A0A438BUA9</accession>
<organism evidence="2 3">
    <name type="scientific">Vitis vinifera</name>
    <name type="common">Grape</name>
    <dbReference type="NCBI Taxonomy" id="29760"/>
    <lineage>
        <taxon>Eukaryota</taxon>
        <taxon>Viridiplantae</taxon>
        <taxon>Streptophyta</taxon>
        <taxon>Embryophyta</taxon>
        <taxon>Tracheophyta</taxon>
        <taxon>Spermatophyta</taxon>
        <taxon>Magnoliopsida</taxon>
        <taxon>eudicotyledons</taxon>
        <taxon>Gunneridae</taxon>
        <taxon>Pentapetalae</taxon>
        <taxon>rosids</taxon>
        <taxon>Vitales</taxon>
        <taxon>Vitaceae</taxon>
        <taxon>Viteae</taxon>
        <taxon>Vitis</taxon>
    </lineage>
</organism>
<dbReference type="PANTHER" id="PTHR11439:SF467">
    <property type="entry name" value="INTEGRASE CATALYTIC DOMAIN-CONTAINING PROTEIN"/>
    <property type="match status" value="1"/>
</dbReference>
<dbReference type="Pfam" id="PF07727">
    <property type="entry name" value="RVT_2"/>
    <property type="match status" value="1"/>
</dbReference>
<gene>
    <name evidence="2" type="primary">RE1_2156</name>
    <name evidence="2" type="ORF">CK203_090771</name>
</gene>
<reference evidence="2 3" key="1">
    <citation type="journal article" date="2018" name="PLoS Genet.">
        <title>Population sequencing reveals clonal diversity and ancestral inbreeding in the grapevine cultivar Chardonnay.</title>
        <authorList>
            <person name="Roach M.J."/>
            <person name="Johnson D.L."/>
            <person name="Bohlmann J."/>
            <person name="van Vuuren H.J."/>
            <person name="Jones S.J."/>
            <person name="Pretorius I.S."/>
            <person name="Schmidt S.A."/>
            <person name="Borneman A.R."/>
        </authorList>
    </citation>
    <scope>NUCLEOTIDE SEQUENCE [LARGE SCALE GENOMIC DNA]</scope>
    <source>
        <strain evidence="3">cv. Chardonnay</strain>
        <tissue evidence="2">Leaf</tissue>
    </source>
</reference>
<comment type="caution">
    <text evidence="2">The sequence shown here is derived from an EMBL/GenBank/DDBJ whole genome shotgun (WGS) entry which is preliminary data.</text>
</comment>
<dbReference type="EMBL" id="QGNW01002619">
    <property type="protein sequence ID" value="RVW14430.1"/>
    <property type="molecule type" value="Genomic_DNA"/>
</dbReference>
<dbReference type="CDD" id="cd09272">
    <property type="entry name" value="RNase_HI_RT_Ty1"/>
    <property type="match status" value="1"/>
</dbReference>
<dbReference type="InterPro" id="IPR013103">
    <property type="entry name" value="RVT_2"/>
</dbReference>
<dbReference type="AlphaFoldDB" id="A0A438BUA9"/>
<name>A0A438BUA9_VITVI</name>
<evidence type="ECO:0000313" key="3">
    <source>
        <dbReference type="Proteomes" id="UP000288805"/>
    </source>
</evidence>
<feature type="domain" description="Reverse transcriptase Ty1/copia-type" evidence="1">
    <location>
        <begin position="11"/>
        <end position="70"/>
    </location>
</feature>
<protein>
    <submittedName>
        <fullName evidence="2">Retrovirus-related Pol polyprotein from transposon RE1</fullName>
    </submittedName>
</protein>
<evidence type="ECO:0000259" key="1">
    <source>
        <dbReference type="Pfam" id="PF07727"/>
    </source>
</evidence>
<evidence type="ECO:0000313" key="2">
    <source>
        <dbReference type="EMBL" id="RVW14430.1"/>
    </source>
</evidence>
<sequence length="263" mass="29944">MNKEFDALLANGTWTLVPKPSYANLVDCKWVYKIKRKDDGGIERFKACLVAKGFHQHEGVDFGETFSPVDNFAVKDMGELSFFLSIEAIHSDHGLYLSQHRYILDLLIRSQMDKAKPCVTPMSTSQPLIKFVGIPFHDPHLYRSIVGGLQYLSFTRPDLAFVVHKVSKYMQNPMEPHWAIVKRILRYLKNTISHALLIQPITDLKLHTFSDADWASDRDDRRSIGAYYVYLGNDLISWGCKQQQTVASSSIEAEYKALANAVT</sequence>
<dbReference type="PANTHER" id="PTHR11439">
    <property type="entry name" value="GAG-POL-RELATED RETROTRANSPOSON"/>
    <property type="match status" value="1"/>
</dbReference>
<proteinExistence type="predicted"/>